<dbReference type="InterPro" id="IPR000719">
    <property type="entry name" value="Prot_kinase_dom"/>
</dbReference>
<organism evidence="7 8">
    <name type="scientific">Symbiodinium pilosum</name>
    <name type="common">Dinoflagellate</name>
    <dbReference type="NCBI Taxonomy" id="2952"/>
    <lineage>
        <taxon>Eukaryota</taxon>
        <taxon>Sar</taxon>
        <taxon>Alveolata</taxon>
        <taxon>Dinophyceae</taxon>
        <taxon>Suessiales</taxon>
        <taxon>Symbiodiniaceae</taxon>
        <taxon>Symbiodinium</taxon>
    </lineage>
</organism>
<protein>
    <submittedName>
        <fullName evidence="7">DAPK2 protein</fullName>
    </submittedName>
</protein>
<proteinExistence type="predicted"/>
<keyword evidence="8" id="KW-1185">Reference proteome</keyword>
<evidence type="ECO:0000256" key="1">
    <source>
        <dbReference type="ARBA" id="ARBA00022527"/>
    </source>
</evidence>
<dbReference type="Gene3D" id="1.10.510.10">
    <property type="entry name" value="Transferase(Phosphotransferase) domain 1"/>
    <property type="match status" value="1"/>
</dbReference>
<name>A0A812W6A8_SYMPI</name>
<keyword evidence="5" id="KW-0067">ATP-binding</keyword>
<dbReference type="GO" id="GO:0004674">
    <property type="term" value="F:protein serine/threonine kinase activity"/>
    <property type="evidence" value="ECO:0007669"/>
    <property type="project" value="UniProtKB-KW"/>
</dbReference>
<reference evidence="7" key="1">
    <citation type="submission" date="2021-02" db="EMBL/GenBank/DDBJ databases">
        <authorList>
            <person name="Dougan E. K."/>
            <person name="Rhodes N."/>
            <person name="Thang M."/>
            <person name="Chan C."/>
        </authorList>
    </citation>
    <scope>NUCLEOTIDE SEQUENCE</scope>
</reference>
<dbReference type="PANTHER" id="PTHR24342">
    <property type="entry name" value="SERINE/THREONINE-PROTEIN KINASE 17"/>
    <property type="match status" value="1"/>
</dbReference>
<evidence type="ECO:0000313" key="7">
    <source>
        <dbReference type="EMBL" id="CAE7656322.1"/>
    </source>
</evidence>
<dbReference type="EMBL" id="CAJNIZ010043279">
    <property type="protein sequence ID" value="CAE7656322.1"/>
    <property type="molecule type" value="Genomic_DNA"/>
</dbReference>
<feature type="domain" description="Protein kinase" evidence="6">
    <location>
        <begin position="1"/>
        <end position="281"/>
    </location>
</feature>
<dbReference type="SUPFAM" id="SSF56112">
    <property type="entry name" value="Protein kinase-like (PK-like)"/>
    <property type="match status" value="1"/>
</dbReference>
<dbReference type="SMART" id="SM00220">
    <property type="entry name" value="S_TKc"/>
    <property type="match status" value="1"/>
</dbReference>
<keyword evidence="4" id="KW-0418">Kinase</keyword>
<evidence type="ECO:0000313" key="8">
    <source>
        <dbReference type="Proteomes" id="UP000649617"/>
    </source>
</evidence>
<accession>A0A812W6A8</accession>
<dbReference type="Proteomes" id="UP000649617">
    <property type="component" value="Unassembled WGS sequence"/>
</dbReference>
<keyword evidence="1" id="KW-0723">Serine/threonine-protein kinase</keyword>
<gene>
    <name evidence="7" type="primary">DAPK2</name>
    <name evidence="7" type="ORF">SPIL2461_LOCUS17644</name>
</gene>
<dbReference type="PROSITE" id="PS50011">
    <property type="entry name" value="PROTEIN_KINASE_DOM"/>
    <property type="match status" value="1"/>
</dbReference>
<evidence type="ECO:0000256" key="5">
    <source>
        <dbReference type="ARBA" id="ARBA00022840"/>
    </source>
</evidence>
<sequence length="281" mass="30845">MTGWPLRCWEGLCKRLQSNRVEDFYQLDTALGSGAFCDWDGTVYLATCKKTYDKAAATRTQGSWVKLFKRTSASQDVNGCMTYVTLSVGYGAAAGGGSRRYDSLAVADAAIFELRICDPLAFLCLDKLRKIIDFGLACRFEEGQILNDSPGTVMYVAPEILTANYQPPACDLWSYGVVAYLTMSGISPFDADTAKQVARNVKKANYNFDVAWSHGLSVLSSRTVCLTSSMERCTDRFSRHKRLPLPSQPMQPYALPHLSGSLLGPCLRRGQRLPQTAAAAA</sequence>
<keyword evidence="2" id="KW-0808">Transferase</keyword>
<evidence type="ECO:0000256" key="4">
    <source>
        <dbReference type="ARBA" id="ARBA00022777"/>
    </source>
</evidence>
<dbReference type="GO" id="GO:0005737">
    <property type="term" value="C:cytoplasm"/>
    <property type="evidence" value="ECO:0007669"/>
    <property type="project" value="TreeGrafter"/>
</dbReference>
<dbReference type="GO" id="GO:0005524">
    <property type="term" value="F:ATP binding"/>
    <property type="evidence" value="ECO:0007669"/>
    <property type="project" value="UniProtKB-KW"/>
</dbReference>
<evidence type="ECO:0000256" key="3">
    <source>
        <dbReference type="ARBA" id="ARBA00022741"/>
    </source>
</evidence>
<dbReference type="GO" id="GO:0035556">
    <property type="term" value="P:intracellular signal transduction"/>
    <property type="evidence" value="ECO:0007669"/>
    <property type="project" value="TreeGrafter"/>
</dbReference>
<evidence type="ECO:0000256" key="2">
    <source>
        <dbReference type="ARBA" id="ARBA00022679"/>
    </source>
</evidence>
<keyword evidence="3" id="KW-0547">Nucleotide-binding</keyword>
<dbReference type="InterPro" id="IPR011009">
    <property type="entry name" value="Kinase-like_dom_sf"/>
</dbReference>
<dbReference type="OrthoDB" id="193931at2759"/>
<dbReference type="Pfam" id="PF00069">
    <property type="entry name" value="Pkinase"/>
    <property type="match status" value="1"/>
</dbReference>
<comment type="caution">
    <text evidence="7">The sequence shown here is derived from an EMBL/GenBank/DDBJ whole genome shotgun (WGS) entry which is preliminary data.</text>
</comment>
<dbReference type="GO" id="GO:0005634">
    <property type="term" value="C:nucleus"/>
    <property type="evidence" value="ECO:0007669"/>
    <property type="project" value="TreeGrafter"/>
</dbReference>
<evidence type="ECO:0000259" key="6">
    <source>
        <dbReference type="PROSITE" id="PS50011"/>
    </source>
</evidence>
<dbReference type="PANTHER" id="PTHR24342:SF19">
    <property type="entry name" value="PROTEIN KINASE DOMAIN-CONTAINING PROTEIN"/>
    <property type="match status" value="1"/>
</dbReference>
<dbReference type="AlphaFoldDB" id="A0A812W6A8"/>